<proteinExistence type="predicted"/>
<reference evidence="2 3" key="1">
    <citation type="submission" date="2023-01" db="EMBL/GenBank/DDBJ databases">
        <title>Analysis of 21 Apiospora genomes using comparative genomics revels a genus with tremendous synthesis potential of carbohydrate active enzymes and secondary metabolites.</title>
        <authorList>
            <person name="Sorensen T."/>
        </authorList>
    </citation>
    <scope>NUCLEOTIDE SEQUENCE [LARGE SCALE GENOMIC DNA]</scope>
    <source>
        <strain evidence="2 3">CBS 135458</strain>
    </source>
</reference>
<protein>
    <recommendedName>
        <fullName evidence="1">Methyltransferase type 11 domain-containing protein</fullName>
    </recommendedName>
</protein>
<keyword evidence="3" id="KW-1185">Reference proteome</keyword>
<dbReference type="InterPro" id="IPR029063">
    <property type="entry name" value="SAM-dependent_MTases_sf"/>
</dbReference>
<comment type="caution">
    <text evidence="2">The sequence shown here is derived from an EMBL/GenBank/DDBJ whole genome shotgun (WGS) entry which is preliminary data.</text>
</comment>
<dbReference type="InterPro" id="IPR013216">
    <property type="entry name" value="Methyltransf_11"/>
</dbReference>
<accession>A0ABR1TNI2</accession>
<evidence type="ECO:0000313" key="2">
    <source>
        <dbReference type="EMBL" id="KAK8048225.1"/>
    </source>
</evidence>
<feature type="domain" description="Methyltransferase type 11" evidence="1">
    <location>
        <begin position="16"/>
        <end position="66"/>
    </location>
</feature>
<name>A0ABR1TNI2_9PEZI</name>
<sequence>MVQLYNHTSAANKWQSTATVIDAQKLDFPEAAFSHTFLSFGLPIIPDPVRAATEMYRTLRPGGTAVTAFWLQIPQGECAAETRRSVYGADARLAVEPKPEHKDRDYIRSLPVQGGFRFEDVQLHEKSAFLPVQDFDEFALAIWSAIGVPVGGWTHNDEDTWDVAVAKYKELLPKKSGFNVDERGNITLEAIAQVAIVRKPRE</sequence>
<evidence type="ECO:0000313" key="3">
    <source>
        <dbReference type="Proteomes" id="UP001480595"/>
    </source>
</evidence>
<dbReference type="RefSeq" id="XP_066710474.1">
    <property type="nucleotide sequence ID" value="XM_066861364.1"/>
</dbReference>
<evidence type="ECO:0000259" key="1">
    <source>
        <dbReference type="Pfam" id="PF08241"/>
    </source>
</evidence>
<dbReference type="Gene3D" id="3.40.50.150">
    <property type="entry name" value="Vaccinia Virus protein VP39"/>
    <property type="match status" value="1"/>
</dbReference>
<dbReference type="SUPFAM" id="SSF53335">
    <property type="entry name" value="S-adenosyl-L-methionine-dependent methyltransferases"/>
    <property type="match status" value="1"/>
</dbReference>
<dbReference type="Pfam" id="PF08241">
    <property type="entry name" value="Methyltransf_11"/>
    <property type="match status" value="1"/>
</dbReference>
<dbReference type="EMBL" id="JAQQWL010000011">
    <property type="protein sequence ID" value="KAK8048225.1"/>
    <property type="molecule type" value="Genomic_DNA"/>
</dbReference>
<gene>
    <name evidence="2" type="ORF">PG994_009955</name>
</gene>
<dbReference type="Proteomes" id="UP001480595">
    <property type="component" value="Unassembled WGS sequence"/>
</dbReference>
<organism evidence="2 3">
    <name type="scientific">Apiospora phragmitis</name>
    <dbReference type="NCBI Taxonomy" id="2905665"/>
    <lineage>
        <taxon>Eukaryota</taxon>
        <taxon>Fungi</taxon>
        <taxon>Dikarya</taxon>
        <taxon>Ascomycota</taxon>
        <taxon>Pezizomycotina</taxon>
        <taxon>Sordariomycetes</taxon>
        <taxon>Xylariomycetidae</taxon>
        <taxon>Amphisphaeriales</taxon>
        <taxon>Apiosporaceae</taxon>
        <taxon>Apiospora</taxon>
    </lineage>
</organism>
<dbReference type="GeneID" id="92094427"/>